<dbReference type="KEGG" id="nso:NIASO_12565"/>
<gene>
    <name evidence="1" type="ORF">NIASO_12565</name>
</gene>
<reference evidence="1 2" key="1">
    <citation type="submission" date="2013-12" db="EMBL/GenBank/DDBJ databases">
        <authorList>
            <consortium name="DOE Joint Genome Institute"/>
            <person name="Eisen J."/>
            <person name="Huntemann M."/>
            <person name="Han J."/>
            <person name="Chen A."/>
            <person name="Kyrpides N."/>
            <person name="Mavromatis K."/>
            <person name="Markowitz V."/>
            <person name="Palaniappan K."/>
            <person name="Ivanova N."/>
            <person name="Schaumberg A."/>
            <person name="Pati A."/>
            <person name="Liolios K."/>
            <person name="Nordberg H.P."/>
            <person name="Cantor M.N."/>
            <person name="Hua S.X."/>
            <person name="Woyke T."/>
        </authorList>
    </citation>
    <scope>NUCLEOTIDE SEQUENCE [LARGE SCALE GENOMIC DNA]</scope>
    <source>
        <strain evidence="2">DSM 19437</strain>
    </source>
</reference>
<proteinExistence type="predicted"/>
<protein>
    <submittedName>
        <fullName evidence="1">Uncharacterized protein</fullName>
    </submittedName>
</protein>
<sequence>MGCRSRKTIPQVLFAARSNKVYNKEEPAFMLNMFKAIRSVMLAAHELYRQKKHSLLKITPEQSLDGPLYAPPGAHCAEWQRTPKTLAVKEYENPLWVFRRFFKYQNILEWKRTIDQVLDYALSHDTKDCALDLLKIYLHLIRLMEAAHLEARQDL</sequence>
<dbReference type="OrthoDB" id="663319at2"/>
<evidence type="ECO:0000313" key="1">
    <source>
        <dbReference type="EMBL" id="AHF15763.1"/>
    </source>
</evidence>
<dbReference type="AlphaFoldDB" id="W0F1T8"/>
<name>W0F1T8_9BACT</name>
<dbReference type="Proteomes" id="UP000003586">
    <property type="component" value="Chromosome"/>
</dbReference>
<dbReference type="RefSeq" id="WP_008586001.1">
    <property type="nucleotide sequence ID" value="NZ_CP007035.1"/>
</dbReference>
<dbReference type="HOGENOM" id="CLU_115827_0_0_10"/>
<organism evidence="1 2">
    <name type="scientific">Niabella soli DSM 19437</name>
    <dbReference type="NCBI Taxonomy" id="929713"/>
    <lineage>
        <taxon>Bacteria</taxon>
        <taxon>Pseudomonadati</taxon>
        <taxon>Bacteroidota</taxon>
        <taxon>Chitinophagia</taxon>
        <taxon>Chitinophagales</taxon>
        <taxon>Chitinophagaceae</taxon>
        <taxon>Niabella</taxon>
    </lineage>
</organism>
<dbReference type="EMBL" id="CP007035">
    <property type="protein sequence ID" value="AHF15763.1"/>
    <property type="molecule type" value="Genomic_DNA"/>
</dbReference>
<evidence type="ECO:0000313" key="2">
    <source>
        <dbReference type="Proteomes" id="UP000003586"/>
    </source>
</evidence>
<accession>W0F1T8</accession>
<keyword evidence="2" id="KW-1185">Reference proteome</keyword>